<dbReference type="AlphaFoldDB" id="A0A8T1V7P9"/>
<name>A0A8T1V7P9_9STRA</name>
<evidence type="ECO:0000313" key="1">
    <source>
        <dbReference type="EMBL" id="KAG7376996.1"/>
    </source>
</evidence>
<gene>
    <name evidence="1" type="ORF">PHYPSEUDO_012351</name>
</gene>
<comment type="caution">
    <text evidence="1">The sequence shown here is derived from an EMBL/GenBank/DDBJ whole genome shotgun (WGS) entry which is preliminary data.</text>
</comment>
<evidence type="ECO:0000313" key="2">
    <source>
        <dbReference type="Proteomes" id="UP000694044"/>
    </source>
</evidence>
<protein>
    <submittedName>
        <fullName evidence="1">Uncharacterized protein</fullName>
    </submittedName>
</protein>
<proteinExistence type="predicted"/>
<keyword evidence="2" id="KW-1185">Reference proteome</keyword>
<dbReference type="OrthoDB" id="90621at2759"/>
<dbReference type="EMBL" id="JAGDFM010000593">
    <property type="protein sequence ID" value="KAG7376996.1"/>
    <property type="molecule type" value="Genomic_DNA"/>
</dbReference>
<sequence length="291" mass="33683">MPKRVRDENCVDNIGGQHPPVKTAKPSSTCRYCRKVFTTRGFPNHVNKCKAKPRRFKFCILNETLFEHILSFLTNQTLTKLQVITGEKYAICEPKLAAYCCKCENDNLVIFHGLCRECESGLESYSTHITLTDAGEKYGEWALYNIPWEVRTTDGHVDTWYDRVRLEEHMIDSHGSKLKWVKNFVRVNTRMKKLRATLKRKKVELDAFFETLAPGFPYFLKAANFRKTDKTILGQCNERFAALTNALKERGVEGWWDSRVCRDFVITGDGDIDDVVGIVEAEELEYRSRFT</sequence>
<accession>A0A8T1V7P9</accession>
<organism evidence="1 2">
    <name type="scientific">Phytophthora pseudosyringae</name>
    <dbReference type="NCBI Taxonomy" id="221518"/>
    <lineage>
        <taxon>Eukaryota</taxon>
        <taxon>Sar</taxon>
        <taxon>Stramenopiles</taxon>
        <taxon>Oomycota</taxon>
        <taxon>Peronosporomycetes</taxon>
        <taxon>Peronosporales</taxon>
        <taxon>Peronosporaceae</taxon>
        <taxon>Phytophthora</taxon>
    </lineage>
</organism>
<reference evidence="1" key="1">
    <citation type="submission" date="2021-02" db="EMBL/GenBank/DDBJ databases">
        <authorList>
            <person name="Palmer J.M."/>
        </authorList>
    </citation>
    <scope>NUCLEOTIDE SEQUENCE</scope>
    <source>
        <strain evidence="1">SCRP734</strain>
    </source>
</reference>
<dbReference type="Proteomes" id="UP000694044">
    <property type="component" value="Unassembled WGS sequence"/>
</dbReference>